<evidence type="ECO:0000313" key="2">
    <source>
        <dbReference type="Proteomes" id="UP000061018"/>
    </source>
</evidence>
<organism evidence="1 2">
    <name type="scientific">Streptomyces ambofaciens (strain ATCC 23877 / 3486 / DSM 40053 / JCM 4204 / NBRC 12836 / NRRL B-2516)</name>
    <dbReference type="NCBI Taxonomy" id="278992"/>
    <lineage>
        <taxon>Bacteria</taxon>
        <taxon>Bacillati</taxon>
        <taxon>Actinomycetota</taxon>
        <taxon>Actinomycetes</taxon>
        <taxon>Kitasatosporales</taxon>
        <taxon>Streptomycetaceae</taxon>
        <taxon>Streptomyces</taxon>
    </lineage>
</organism>
<dbReference type="InterPro" id="IPR024079">
    <property type="entry name" value="MetalloPept_cat_dom_sf"/>
</dbReference>
<proteinExistence type="predicted"/>
<protein>
    <recommendedName>
        <fullName evidence="3">Peptidase M10 metallopeptidase domain-containing protein</fullName>
    </recommendedName>
</protein>
<reference evidence="2" key="1">
    <citation type="journal article" date="2015" name="J. Biotechnol.">
        <title>Complete genome sequence of Streptomyces ambofaciens ATCC 23877, the spiramycin producer.</title>
        <authorList>
            <person name="Thibessard A."/>
            <person name="Haas D."/>
            <person name="Gerbaud C."/>
            <person name="Aigle B."/>
            <person name="Lautru S."/>
            <person name="Pernodet J.L."/>
            <person name="Leblond P."/>
        </authorList>
    </citation>
    <scope>NUCLEOTIDE SEQUENCE [LARGE SCALE GENOMIC DNA]</scope>
    <source>
        <strain evidence="2">ATCC 23877 / 3486 / DSM 40053 / JCM 4204 / NBRC 12836 / NRRL B-2516</strain>
        <plasmid evidence="2">pSAM1</plasmid>
    </source>
</reference>
<evidence type="ECO:0000313" key="1">
    <source>
        <dbReference type="EMBL" id="AKZ60745.1"/>
    </source>
</evidence>
<accession>A0A0K2B5Q5</accession>
<dbReference type="EMBL" id="CP012383">
    <property type="protein sequence ID" value="AKZ60745.1"/>
    <property type="molecule type" value="Genomic_DNA"/>
</dbReference>
<dbReference type="SUPFAM" id="SSF55486">
    <property type="entry name" value="Metalloproteases ('zincins'), catalytic domain"/>
    <property type="match status" value="1"/>
</dbReference>
<geneLocation type="plasmid" evidence="1 2">
    <name>pSAM1</name>
</geneLocation>
<dbReference type="Proteomes" id="UP000061018">
    <property type="component" value="Plasmid pSAM1"/>
</dbReference>
<dbReference type="GO" id="GO:0008237">
    <property type="term" value="F:metallopeptidase activity"/>
    <property type="evidence" value="ECO:0007669"/>
    <property type="project" value="InterPro"/>
</dbReference>
<dbReference type="KEGG" id="samb:SAM23877_p036"/>
<sequence>MPRIPARTRPLCTLGGILAGVLTLTAATLPTPTYSGTGWKALTQHGIYSLHPGPYDIVWADTTARTTLTRYFKLPAAQVTRSVGVRINITTTLDTTPPTACPARHRIVVHYTHQPMGQPGMSQALPCHATGNNSAWGGHIRMDSEYWTVPTWFGPSPTVNEARRKDAAAHELGHILGLDHANTDIDHDGVVEAGECVAKNGLRPLMCSPNRGLPLSKPGGGAGPFVHTLEAGRFSKDFDLPGLRQLLANYTLRQS</sequence>
<dbReference type="AlphaFoldDB" id="A0A0K2B5Q5"/>
<dbReference type="Gene3D" id="3.40.390.10">
    <property type="entry name" value="Collagenase (Catalytic Domain)"/>
    <property type="match status" value="1"/>
</dbReference>
<evidence type="ECO:0008006" key="3">
    <source>
        <dbReference type="Google" id="ProtNLM"/>
    </source>
</evidence>
<gene>
    <name evidence="1" type="ORF">SAM23877_p036</name>
</gene>
<name>A0A0K2B5Q5_STRA7</name>
<keyword evidence="1" id="KW-0614">Plasmid</keyword>
<dbReference type="RefSeq" id="WP_053143253.1">
    <property type="nucleotide sequence ID" value="NZ_CP012383.1"/>
</dbReference>